<dbReference type="VEuPathDB" id="FungiDB:LEMA_P025450.1"/>
<dbReference type="EMBL" id="FP929127">
    <property type="protein sequence ID" value="CBX95393.1"/>
    <property type="molecule type" value="Genomic_DNA"/>
</dbReference>
<evidence type="ECO:0000313" key="3">
    <source>
        <dbReference type="Proteomes" id="UP000002668"/>
    </source>
</evidence>
<keyword evidence="3" id="KW-1185">Reference proteome</keyword>
<organism evidence="3">
    <name type="scientific">Leptosphaeria maculans (strain JN3 / isolate v23.1.3 / race Av1-4-5-6-7-8)</name>
    <name type="common">Blackleg fungus</name>
    <name type="synonym">Phoma lingam</name>
    <dbReference type="NCBI Taxonomy" id="985895"/>
    <lineage>
        <taxon>Eukaryota</taxon>
        <taxon>Fungi</taxon>
        <taxon>Dikarya</taxon>
        <taxon>Ascomycota</taxon>
        <taxon>Pezizomycotina</taxon>
        <taxon>Dothideomycetes</taxon>
        <taxon>Pleosporomycetidae</taxon>
        <taxon>Pleosporales</taxon>
        <taxon>Pleosporineae</taxon>
        <taxon>Leptosphaeriaceae</taxon>
        <taxon>Plenodomus</taxon>
        <taxon>Plenodomus lingam/Leptosphaeria maculans species complex</taxon>
    </lineage>
</organism>
<evidence type="ECO:0000313" key="2">
    <source>
        <dbReference type="EMBL" id="CBX95393.1"/>
    </source>
</evidence>
<feature type="region of interest" description="Disordered" evidence="1">
    <location>
        <begin position="74"/>
        <end position="96"/>
    </location>
</feature>
<dbReference type="InParanoid" id="E4ZXI3"/>
<protein>
    <submittedName>
        <fullName evidence="2">Predicted protein</fullName>
    </submittedName>
</protein>
<feature type="region of interest" description="Disordered" evidence="1">
    <location>
        <begin position="21"/>
        <end position="56"/>
    </location>
</feature>
<feature type="compositionally biased region" description="Pro residues" evidence="1">
    <location>
        <begin position="36"/>
        <end position="48"/>
    </location>
</feature>
<evidence type="ECO:0000256" key="1">
    <source>
        <dbReference type="SAM" id="MobiDB-lite"/>
    </source>
</evidence>
<proteinExistence type="predicted"/>
<feature type="compositionally biased region" description="Polar residues" evidence="1">
    <location>
        <begin position="21"/>
        <end position="35"/>
    </location>
</feature>
<dbReference type="Proteomes" id="UP000002668">
    <property type="component" value="Genome"/>
</dbReference>
<gene>
    <name evidence="2" type="ORF">LEMA_P025450.1</name>
</gene>
<dbReference type="HOGENOM" id="CLU_2360104_0_0_1"/>
<sequence length="96" mass="10200">MYKCPHLHVTQCSPPTQCHSLPQTLHNLSPQAASTPPNPPVLPNPPAPLTLSSNLSTTTTSGITIRSTINCAMRSPTLTSKSSSDRLARMTPTGPR</sequence>
<dbReference type="AlphaFoldDB" id="E4ZXI3"/>
<reference evidence="3" key="1">
    <citation type="journal article" date="2011" name="Nat. Commun.">
        <title>Effector diversification within compartments of the Leptosphaeria maculans genome affected by Repeat-Induced Point mutations.</title>
        <authorList>
            <person name="Rouxel T."/>
            <person name="Grandaubert J."/>
            <person name="Hane J.K."/>
            <person name="Hoede C."/>
            <person name="van de Wouw A.P."/>
            <person name="Couloux A."/>
            <person name="Dominguez V."/>
            <person name="Anthouard V."/>
            <person name="Bally P."/>
            <person name="Bourras S."/>
            <person name="Cozijnsen A.J."/>
            <person name="Ciuffetti L.M."/>
            <person name="Degrave A."/>
            <person name="Dilmaghani A."/>
            <person name="Duret L."/>
            <person name="Fudal I."/>
            <person name="Goodwin S.B."/>
            <person name="Gout L."/>
            <person name="Glaser N."/>
            <person name="Linglin J."/>
            <person name="Kema G.H.J."/>
            <person name="Lapalu N."/>
            <person name="Lawrence C.B."/>
            <person name="May K."/>
            <person name="Meyer M."/>
            <person name="Ollivier B."/>
            <person name="Poulain J."/>
            <person name="Schoch C.L."/>
            <person name="Simon A."/>
            <person name="Spatafora J.W."/>
            <person name="Stachowiak A."/>
            <person name="Turgeon B.G."/>
            <person name="Tyler B.M."/>
            <person name="Vincent D."/>
            <person name="Weissenbach J."/>
            <person name="Amselem J."/>
            <person name="Quesneville H."/>
            <person name="Oliver R.P."/>
            <person name="Wincker P."/>
            <person name="Balesdent M.-H."/>
            <person name="Howlett B.J."/>
        </authorList>
    </citation>
    <scope>NUCLEOTIDE SEQUENCE [LARGE SCALE GENOMIC DNA]</scope>
    <source>
        <strain evidence="3">JN3 / isolate v23.1.3 / race Av1-4-5-6-7-8</strain>
    </source>
</reference>
<accession>E4ZXI3</accession>
<name>E4ZXI3_LEPMJ</name>